<sequence>MLPTTRRRLLAGAGLTALTGALGACGLGKDPFASGDSDDSASGPIVMGSQQYYSNEIIAEIYAQALESAGYEVTRVYQIGQREVYLPQLESGDITVIPEYGGNLLQYYAKEPEATDADSVRAELFTVLPQDLTILESAEATDQDSYTVTRATADAYGLASIADLSQLGDPVKVAANSELETRPYGPKGMLSTYGVNIEIDPVEDTGGALTVKALTDGTVEAANIPTASTTLVDNDLVLLDDPKNLILPEHVTPLVRKSLPIGAAQALDAVSARLTAEELRALNARSTKEQLESAAIASDWLAK</sequence>
<organism evidence="3 4">
    <name type="scientific">Actinomyces massiliensis F0489</name>
    <dbReference type="NCBI Taxonomy" id="1125718"/>
    <lineage>
        <taxon>Bacteria</taxon>
        <taxon>Bacillati</taxon>
        <taxon>Actinomycetota</taxon>
        <taxon>Actinomycetes</taxon>
        <taxon>Actinomycetales</taxon>
        <taxon>Actinomycetaceae</taxon>
        <taxon>Actinomyces</taxon>
    </lineage>
</organism>
<evidence type="ECO:0000256" key="1">
    <source>
        <dbReference type="SAM" id="SignalP"/>
    </source>
</evidence>
<dbReference type="Proteomes" id="UP000002941">
    <property type="component" value="Unassembled WGS sequence"/>
</dbReference>
<dbReference type="InterPro" id="IPR007210">
    <property type="entry name" value="ABC_Gly_betaine_transp_sub-bd"/>
</dbReference>
<evidence type="ECO:0000259" key="2">
    <source>
        <dbReference type="Pfam" id="PF04069"/>
    </source>
</evidence>
<comment type="caution">
    <text evidence="3">The sequence shown here is derived from an EMBL/GenBank/DDBJ whole genome shotgun (WGS) entry which is preliminary data.</text>
</comment>
<dbReference type="GO" id="GO:0022857">
    <property type="term" value="F:transmembrane transporter activity"/>
    <property type="evidence" value="ECO:0007669"/>
    <property type="project" value="InterPro"/>
</dbReference>
<dbReference type="RefSeq" id="WP_008729808.1">
    <property type="nucleotide sequence ID" value="NZ_AKFT01000023.1"/>
</dbReference>
<gene>
    <name evidence="3" type="ORF">HMPREF1318_0810</name>
</gene>
<feature type="chain" id="PRO_5039667336" evidence="1">
    <location>
        <begin position="25"/>
        <end position="303"/>
    </location>
</feature>
<keyword evidence="1" id="KW-0732">Signal</keyword>
<dbReference type="PATRIC" id="fig|1125718.3.peg.366"/>
<dbReference type="PROSITE" id="PS51318">
    <property type="entry name" value="TAT"/>
    <property type="match status" value="1"/>
</dbReference>
<dbReference type="InterPro" id="IPR006311">
    <property type="entry name" value="TAT_signal"/>
</dbReference>
<dbReference type="Gene3D" id="3.40.190.120">
    <property type="entry name" value="Osmoprotection protein (prox), domain 2"/>
    <property type="match status" value="1"/>
</dbReference>
<reference evidence="3 4" key="1">
    <citation type="submission" date="2012-05" db="EMBL/GenBank/DDBJ databases">
        <authorList>
            <person name="Harkins D.M."/>
            <person name="Madupu R."/>
            <person name="Durkin A.S."/>
            <person name="Torralba M."/>
            <person name="Methe B."/>
            <person name="Sutton G.G."/>
            <person name="Nelson K.E."/>
        </authorList>
    </citation>
    <scope>NUCLEOTIDE SEQUENCE [LARGE SCALE GENOMIC DNA]</scope>
    <source>
        <strain evidence="3 4">F0489</strain>
    </source>
</reference>
<dbReference type="GO" id="GO:0043190">
    <property type="term" value="C:ATP-binding cassette (ABC) transporter complex"/>
    <property type="evidence" value="ECO:0007669"/>
    <property type="project" value="InterPro"/>
</dbReference>
<dbReference type="EMBL" id="AKFT01000023">
    <property type="protein sequence ID" value="EJF47252.1"/>
    <property type="molecule type" value="Genomic_DNA"/>
</dbReference>
<evidence type="ECO:0000313" key="4">
    <source>
        <dbReference type="Proteomes" id="UP000002941"/>
    </source>
</evidence>
<feature type="domain" description="ABC-type glycine betaine transport system substrate-binding" evidence="2">
    <location>
        <begin position="44"/>
        <end position="303"/>
    </location>
</feature>
<name>J0NR13_9ACTO</name>
<dbReference type="AlphaFoldDB" id="J0NR13"/>
<dbReference type="SUPFAM" id="SSF53850">
    <property type="entry name" value="Periplasmic binding protein-like II"/>
    <property type="match status" value="1"/>
</dbReference>
<keyword evidence="4" id="KW-1185">Reference proteome</keyword>
<dbReference type="Gene3D" id="3.40.190.10">
    <property type="entry name" value="Periplasmic binding protein-like II"/>
    <property type="match status" value="1"/>
</dbReference>
<dbReference type="Pfam" id="PF04069">
    <property type="entry name" value="OpuAC"/>
    <property type="match status" value="1"/>
</dbReference>
<dbReference type="CDD" id="cd13606">
    <property type="entry name" value="PBP2_ProX_like"/>
    <property type="match status" value="1"/>
</dbReference>
<protein>
    <submittedName>
        <fullName evidence="3">ABC transporter, quaternary amine uptake transporter family, substrate-binding protein</fullName>
    </submittedName>
</protein>
<dbReference type="eggNOG" id="COG1732">
    <property type="taxonomic scope" value="Bacteria"/>
</dbReference>
<proteinExistence type="predicted"/>
<dbReference type="PROSITE" id="PS51257">
    <property type="entry name" value="PROKAR_LIPOPROTEIN"/>
    <property type="match status" value="1"/>
</dbReference>
<feature type="signal peptide" evidence="1">
    <location>
        <begin position="1"/>
        <end position="24"/>
    </location>
</feature>
<accession>J0NR13</accession>
<dbReference type="OrthoDB" id="9781705at2"/>
<evidence type="ECO:0000313" key="3">
    <source>
        <dbReference type="EMBL" id="EJF47252.1"/>
    </source>
</evidence>